<feature type="transmembrane region" description="Helical" evidence="1">
    <location>
        <begin position="120"/>
        <end position="139"/>
    </location>
</feature>
<accession>A0AAD4EHS4</accession>
<comment type="caution">
    <text evidence="3">The sequence shown here is derived from an EMBL/GenBank/DDBJ whole genome shotgun (WGS) entry which is preliminary data.</text>
</comment>
<reference evidence="3" key="1">
    <citation type="journal article" date="2020" name="New Phytol.">
        <title>Comparative genomics reveals dynamic genome evolution in host specialist ectomycorrhizal fungi.</title>
        <authorList>
            <person name="Lofgren L.A."/>
            <person name="Nguyen N.H."/>
            <person name="Vilgalys R."/>
            <person name="Ruytinx J."/>
            <person name="Liao H.L."/>
            <person name="Branco S."/>
            <person name="Kuo A."/>
            <person name="LaButti K."/>
            <person name="Lipzen A."/>
            <person name="Andreopoulos W."/>
            <person name="Pangilinan J."/>
            <person name="Riley R."/>
            <person name="Hundley H."/>
            <person name="Na H."/>
            <person name="Barry K."/>
            <person name="Grigoriev I.V."/>
            <person name="Stajich J.E."/>
            <person name="Kennedy P.G."/>
        </authorList>
    </citation>
    <scope>NUCLEOTIDE SEQUENCE</scope>
    <source>
        <strain evidence="3">FC203</strain>
    </source>
</reference>
<dbReference type="AlphaFoldDB" id="A0AAD4EHS4"/>
<feature type="transmembrane region" description="Helical" evidence="1">
    <location>
        <begin position="151"/>
        <end position="172"/>
    </location>
</feature>
<feature type="transmembrane region" description="Helical" evidence="1">
    <location>
        <begin position="201"/>
        <end position="222"/>
    </location>
</feature>
<evidence type="ECO:0000313" key="4">
    <source>
        <dbReference type="Proteomes" id="UP001195769"/>
    </source>
</evidence>
<organism evidence="3 4">
    <name type="scientific">Suillus fuscotomentosus</name>
    <dbReference type="NCBI Taxonomy" id="1912939"/>
    <lineage>
        <taxon>Eukaryota</taxon>
        <taxon>Fungi</taxon>
        <taxon>Dikarya</taxon>
        <taxon>Basidiomycota</taxon>
        <taxon>Agaricomycotina</taxon>
        <taxon>Agaricomycetes</taxon>
        <taxon>Agaricomycetidae</taxon>
        <taxon>Boletales</taxon>
        <taxon>Suillineae</taxon>
        <taxon>Suillaceae</taxon>
        <taxon>Suillus</taxon>
    </lineage>
</organism>
<keyword evidence="4" id="KW-1185">Reference proteome</keyword>
<feature type="domain" description="DUF6533" evidence="2">
    <location>
        <begin position="52"/>
        <end position="97"/>
    </location>
</feature>
<sequence length="325" mass="36503">MGQFRPESTRPYNTNVNFFQSISSLNTPSSYDIVFLMYTTDLEAQQVLVRLYTLFVAISILLYDHMATLPEEIMFIWRRPKAMSAVLFLINRYVAVLGNMLDLMSNFLPVSAKSCSRYLLAVHMLRLFQQVFICLTLTLRTYALYGCSKRLLKWMLIMGVVLIAASAVGAFGPNLTKSAIDNGHCHEIYTTATSFRHGTTWVAMFIYELLIFVLTVSGTWKARGSPRLISRRDILDVIFEDGVMYFAGMALVNLPNILTYFCDSVIVTGSLNAFTTCMSVTLISRLMLNLHGCVDTGIFSTPAETSSHVLTTEVDVEFEDSSPDP</sequence>
<dbReference type="Proteomes" id="UP001195769">
    <property type="component" value="Unassembled WGS sequence"/>
</dbReference>
<dbReference type="EMBL" id="JABBWK010000005">
    <property type="protein sequence ID" value="KAG1906306.1"/>
    <property type="molecule type" value="Genomic_DNA"/>
</dbReference>
<keyword evidence="1" id="KW-1133">Transmembrane helix</keyword>
<evidence type="ECO:0000313" key="3">
    <source>
        <dbReference type="EMBL" id="KAG1906306.1"/>
    </source>
</evidence>
<evidence type="ECO:0000256" key="1">
    <source>
        <dbReference type="SAM" id="Phobius"/>
    </source>
</evidence>
<dbReference type="InterPro" id="IPR045340">
    <property type="entry name" value="DUF6533"/>
</dbReference>
<keyword evidence="1" id="KW-0812">Transmembrane</keyword>
<dbReference type="Pfam" id="PF20151">
    <property type="entry name" value="DUF6533"/>
    <property type="match status" value="1"/>
</dbReference>
<proteinExistence type="predicted"/>
<evidence type="ECO:0000259" key="2">
    <source>
        <dbReference type="Pfam" id="PF20151"/>
    </source>
</evidence>
<keyword evidence="1" id="KW-0472">Membrane</keyword>
<dbReference type="RefSeq" id="XP_041231881.1">
    <property type="nucleotide sequence ID" value="XM_041370183.1"/>
</dbReference>
<feature type="transmembrane region" description="Helical" evidence="1">
    <location>
        <begin position="47"/>
        <end position="64"/>
    </location>
</feature>
<dbReference type="GeneID" id="64664481"/>
<gene>
    <name evidence="3" type="ORF">F5891DRAFT_1274689</name>
</gene>
<name>A0AAD4EHS4_9AGAM</name>
<protein>
    <recommendedName>
        <fullName evidence="2">DUF6533 domain-containing protein</fullName>
    </recommendedName>
</protein>